<comment type="caution">
    <text evidence="2">The sequence shown here is derived from an EMBL/GenBank/DDBJ whole genome shotgun (WGS) entry which is preliminary data.</text>
</comment>
<dbReference type="SUPFAM" id="SSF55729">
    <property type="entry name" value="Acyl-CoA N-acyltransferases (Nat)"/>
    <property type="match status" value="1"/>
</dbReference>
<name>A0ABS3BPF4_9BACT</name>
<dbReference type="Proteomes" id="UP000664698">
    <property type="component" value="Unassembled WGS sequence"/>
</dbReference>
<dbReference type="RefSeq" id="WP_206569122.1">
    <property type="nucleotide sequence ID" value="NZ_JAFKCW010000002.1"/>
</dbReference>
<evidence type="ECO:0000259" key="1">
    <source>
        <dbReference type="PROSITE" id="PS51186"/>
    </source>
</evidence>
<dbReference type="PANTHER" id="PTHR43233">
    <property type="entry name" value="FAMILY N-ACETYLTRANSFERASE, PUTATIVE (AFU_ORTHOLOGUE AFUA_6G03350)-RELATED"/>
    <property type="match status" value="1"/>
</dbReference>
<organism evidence="2 3">
    <name type="scientific">Algoriphagus aestuariicola</name>
    <dbReference type="NCBI Taxonomy" id="1852016"/>
    <lineage>
        <taxon>Bacteria</taxon>
        <taxon>Pseudomonadati</taxon>
        <taxon>Bacteroidota</taxon>
        <taxon>Cytophagia</taxon>
        <taxon>Cytophagales</taxon>
        <taxon>Cyclobacteriaceae</taxon>
        <taxon>Algoriphagus</taxon>
    </lineage>
</organism>
<evidence type="ECO:0000313" key="2">
    <source>
        <dbReference type="EMBL" id="MBN7801146.1"/>
    </source>
</evidence>
<dbReference type="Pfam" id="PF13673">
    <property type="entry name" value="Acetyltransf_10"/>
    <property type="match status" value="1"/>
</dbReference>
<reference evidence="2 3" key="1">
    <citation type="submission" date="2021-03" db="EMBL/GenBank/DDBJ databases">
        <title>novel species isolated from a fishpond in China.</title>
        <authorList>
            <person name="Lu H."/>
            <person name="Cai Z."/>
        </authorList>
    </citation>
    <scope>NUCLEOTIDE SEQUENCE [LARGE SCALE GENOMIC DNA]</scope>
    <source>
        <strain evidence="2 3">JCM 31546</strain>
    </source>
</reference>
<sequence length="135" mass="15244">MVTIQVDTGLTLEEYIFILEDSGLGLRRPMDNPEHLKRMLEGSNLLISARLDGRLVGLFRGLSDFCYRCFVADLAVAKAYQGQGIGRSMLQFARNMSPEARLILFAAEDAEPFYKKLGFKPHERCYQLKPGEALL</sequence>
<dbReference type="InterPro" id="IPR053144">
    <property type="entry name" value="Acetyltransferase_Butenolide"/>
</dbReference>
<feature type="domain" description="N-acetyltransferase" evidence="1">
    <location>
        <begin position="2"/>
        <end position="135"/>
    </location>
</feature>
<dbReference type="EMBL" id="JAFKCW010000002">
    <property type="protein sequence ID" value="MBN7801146.1"/>
    <property type="molecule type" value="Genomic_DNA"/>
</dbReference>
<dbReference type="PROSITE" id="PS51186">
    <property type="entry name" value="GNAT"/>
    <property type="match status" value="1"/>
</dbReference>
<dbReference type="CDD" id="cd04301">
    <property type="entry name" value="NAT_SF"/>
    <property type="match status" value="1"/>
</dbReference>
<keyword evidence="3" id="KW-1185">Reference proteome</keyword>
<protein>
    <submittedName>
        <fullName evidence="2">GNAT family N-acetyltransferase</fullName>
    </submittedName>
</protein>
<dbReference type="Gene3D" id="3.40.630.30">
    <property type="match status" value="1"/>
</dbReference>
<gene>
    <name evidence="2" type="ORF">J0A67_09750</name>
</gene>
<evidence type="ECO:0000313" key="3">
    <source>
        <dbReference type="Proteomes" id="UP000664698"/>
    </source>
</evidence>
<dbReference type="PANTHER" id="PTHR43233:SF1">
    <property type="entry name" value="FAMILY N-ACETYLTRANSFERASE, PUTATIVE (AFU_ORTHOLOGUE AFUA_6G03350)-RELATED"/>
    <property type="match status" value="1"/>
</dbReference>
<proteinExistence type="predicted"/>
<dbReference type="InterPro" id="IPR000182">
    <property type="entry name" value="GNAT_dom"/>
</dbReference>
<dbReference type="InterPro" id="IPR016181">
    <property type="entry name" value="Acyl_CoA_acyltransferase"/>
</dbReference>
<accession>A0ABS3BPF4</accession>